<reference evidence="1" key="1">
    <citation type="submission" date="2014-09" db="EMBL/GenBank/DDBJ databases">
        <authorList>
            <person name="Magalhaes I.L.F."/>
            <person name="Oliveira U."/>
            <person name="Santos F.R."/>
            <person name="Vidigal T.H.D.A."/>
            <person name="Brescovit A.D."/>
            <person name="Santos A.J."/>
        </authorList>
    </citation>
    <scope>NUCLEOTIDE SEQUENCE</scope>
    <source>
        <tissue evidence="1">Shoot tissue taken approximately 20 cm above the soil surface</tissue>
    </source>
</reference>
<dbReference type="EMBL" id="GBRH01175538">
    <property type="protein sequence ID" value="JAE22358.1"/>
    <property type="molecule type" value="Transcribed_RNA"/>
</dbReference>
<reference evidence="1" key="2">
    <citation type="journal article" date="2015" name="Data Brief">
        <title>Shoot transcriptome of the giant reed, Arundo donax.</title>
        <authorList>
            <person name="Barrero R.A."/>
            <person name="Guerrero F.D."/>
            <person name="Moolhuijzen P."/>
            <person name="Goolsby J.A."/>
            <person name="Tidwell J."/>
            <person name="Bellgard S.E."/>
            <person name="Bellgard M.I."/>
        </authorList>
    </citation>
    <scope>NUCLEOTIDE SEQUENCE</scope>
    <source>
        <tissue evidence="1">Shoot tissue taken approximately 20 cm above the soil surface</tissue>
    </source>
</reference>
<organism evidence="1">
    <name type="scientific">Arundo donax</name>
    <name type="common">Giant reed</name>
    <name type="synonym">Donax arundinaceus</name>
    <dbReference type="NCBI Taxonomy" id="35708"/>
    <lineage>
        <taxon>Eukaryota</taxon>
        <taxon>Viridiplantae</taxon>
        <taxon>Streptophyta</taxon>
        <taxon>Embryophyta</taxon>
        <taxon>Tracheophyta</taxon>
        <taxon>Spermatophyta</taxon>
        <taxon>Magnoliopsida</taxon>
        <taxon>Liliopsida</taxon>
        <taxon>Poales</taxon>
        <taxon>Poaceae</taxon>
        <taxon>PACMAD clade</taxon>
        <taxon>Arundinoideae</taxon>
        <taxon>Arundineae</taxon>
        <taxon>Arundo</taxon>
    </lineage>
</organism>
<evidence type="ECO:0000313" key="1">
    <source>
        <dbReference type="EMBL" id="JAE22358.1"/>
    </source>
</evidence>
<proteinExistence type="predicted"/>
<dbReference type="AlphaFoldDB" id="A0A0A9GNU8"/>
<protein>
    <submittedName>
        <fullName evidence="1">Uncharacterized protein</fullName>
    </submittedName>
</protein>
<sequence>MVAVDERLLRLPDRRVRAAVGLVV</sequence>
<accession>A0A0A9GNU8</accession>
<name>A0A0A9GNU8_ARUDO</name>